<feature type="compositionally biased region" description="Polar residues" evidence="1">
    <location>
        <begin position="57"/>
        <end position="73"/>
    </location>
</feature>
<dbReference type="EMBL" id="BEZZ01001240">
    <property type="protein sequence ID" value="GCC38723.1"/>
    <property type="molecule type" value="Genomic_DNA"/>
</dbReference>
<gene>
    <name evidence="2" type="ORF">chiPu_0017239</name>
</gene>
<reference evidence="2 3" key="1">
    <citation type="journal article" date="2018" name="Nat. Ecol. Evol.">
        <title>Shark genomes provide insights into elasmobranch evolution and the origin of vertebrates.</title>
        <authorList>
            <person name="Hara Y"/>
            <person name="Yamaguchi K"/>
            <person name="Onimaru K"/>
            <person name="Kadota M"/>
            <person name="Koyanagi M"/>
            <person name="Keeley SD"/>
            <person name="Tatsumi K"/>
            <person name="Tanaka K"/>
            <person name="Motone F"/>
            <person name="Kageyama Y"/>
            <person name="Nozu R"/>
            <person name="Adachi N"/>
            <person name="Nishimura O"/>
            <person name="Nakagawa R"/>
            <person name="Tanegashima C"/>
            <person name="Kiyatake I"/>
            <person name="Matsumoto R"/>
            <person name="Murakumo K"/>
            <person name="Nishida K"/>
            <person name="Terakita A"/>
            <person name="Kuratani S"/>
            <person name="Sato K"/>
            <person name="Hyodo S Kuraku.S."/>
        </authorList>
    </citation>
    <scope>NUCLEOTIDE SEQUENCE [LARGE SCALE GENOMIC DNA]</scope>
</reference>
<feature type="compositionally biased region" description="Low complexity" evidence="1">
    <location>
        <begin position="14"/>
        <end position="24"/>
    </location>
</feature>
<dbReference type="AlphaFoldDB" id="A0A401T7T3"/>
<evidence type="ECO:0000313" key="2">
    <source>
        <dbReference type="EMBL" id="GCC38723.1"/>
    </source>
</evidence>
<accession>A0A401T7T3</accession>
<keyword evidence="3" id="KW-1185">Reference proteome</keyword>
<comment type="caution">
    <text evidence="2">The sequence shown here is derived from an EMBL/GenBank/DDBJ whole genome shotgun (WGS) entry which is preliminary data.</text>
</comment>
<proteinExistence type="predicted"/>
<evidence type="ECO:0000313" key="3">
    <source>
        <dbReference type="Proteomes" id="UP000287033"/>
    </source>
</evidence>
<evidence type="ECO:0000256" key="1">
    <source>
        <dbReference type="SAM" id="MobiDB-lite"/>
    </source>
</evidence>
<dbReference type="Proteomes" id="UP000287033">
    <property type="component" value="Unassembled WGS sequence"/>
</dbReference>
<feature type="region of interest" description="Disordered" evidence="1">
    <location>
        <begin position="14"/>
        <end position="86"/>
    </location>
</feature>
<sequence length="86" mass="9350">MGKSRAAFRLRFVVSSSTSSQGQETGEDSVSHKTPRNLRESFWGGGADETDPRDYISHNTTRECSAIQTTTPSELCDRPGSNPSKG</sequence>
<name>A0A401T7T3_CHIPU</name>
<protein>
    <submittedName>
        <fullName evidence="2">Uncharacterized protein</fullName>
    </submittedName>
</protein>
<organism evidence="2 3">
    <name type="scientific">Chiloscyllium punctatum</name>
    <name type="common">Brownbanded bambooshark</name>
    <name type="synonym">Hemiscyllium punctatum</name>
    <dbReference type="NCBI Taxonomy" id="137246"/>
    <lineage>
        <taxon>Eukaryota</taxon>
        <taxon>Metazoa</taxon>
        <taxon>Chordata</taxon>
        <taxon>Craniata</taxon>
        <taxon>Vertebrata</taxon>
        <taxon>Chondrichthyes</taxon>
        <taxon>Elasmobranchii</taxon>
        <taxon>Galeomorphii</taxon>
        <taxon>Galeoidea</taxon>
        <taxon>Orectolobiformes</taxon>
        <taxon>Hemiscylliidae</taxon>
        <taxon>Chiloscyllium</taxon>
    </lineage>
</organism>